<reference evidence="1" key="1">
    <citation type="submission" date="2015-10" db="EMBL/GenBank/DDBJ databases">
        <authorList>
            <person name="Gilbert D.G."/>
        </authorList>
    </citation>
    <scope>NUCLEOTIDE SEQUENCE</scope>
</reference>
<sequence length="69" mass="8292">MDQVFFNHLSEITSTSTGTMVADFEGQTMAERGPVHPVWCWSRWRKRDWTFHRNKGTNPRKNWLMLRPK</sequence>
<protein>
    <submittedName>
        <fullName evidence="1">Uncharacterized protein</fullName>
    </submittedName>
</protein>
<proteinExistence type="predicted"/>
<accession>A0A170Q9M8</accession>
<organism evidence="1">
    <name type="scientific">hydrothermal vent metagenome</name>
    <dbReference type="NCBI Taxonomy" id="652676"/>
    <lineage>
        <taxon>unclassified sequences</taxon>
        <taxon>metagenomes</taxon>
        <taxon>ecological metagenomes</taxon>
    </lineage>
</organism>
<name>A0A170Q9M8_9ZZZZ</name>
<evidence type="ECO:0000313" key="1">
    <source>
        <dbReference type="EMBL" id="CUV01893.1"/>
    </source>
</evidence>
<dbReference type="EMBL" id="FAXA01000149">
    <property type="protein sequence ID" value="CUV01893.1"/>
    <property type="molecule type" value="Genomic_DNA"/>
</dbReference>
<dbReference type="AlphaFoldDB" id="A0A170Q9M8"/>
<gene>
    <name evidence="1" type="ORF">MGWOODY_Clf736</name>
</gene>